<accession>A0A2R6NHW1</accession>
<evidence type="ECO:0000313" key="2">
    <source>
        <dbReference type="EMBL" id="PSR71976.1"/>
    </source>
</evidence>
<feature type="region of interest" description="Disordered" evidence="1">
    <location>
        <begin position="15"/>
        <end position="35"/>
    </location>
</feature>
<name>A0A2R6NHW1_9APHY</name>
<protein>
    <submittedName>
        <fullName evidence="2">Uncharacterized protein</fullName>
    </submittedName>
</protein>
<evidence type="ECO:0000313" key="3">
    <source>
        <dbReference type="Proteomes" id="UP000186601"/>
    </source>
</evidence>
<dbReference type="AlphaFoldDB" id="A0A2R6NHW1"/>
<organism evidence="2 3">
    <name type="scientific">Hermanssonia centrifuga</name>
    <dbReference type="NCBI Taxonomy" id="98765"/>
    <lineage>
        <taxon>Eukaryota</taxon>
        <taxon>Fungi</taxon>
        <taxon>Dikarya</taxon>
        <taxon>Basidiomycota</taxon>
        <taxon>Agaricomycotina</taxon>
        <taxon>Agaricomycetes</taxon>
        <taxon>Polyporales</taxon>
        <taxon>Meruliaceae</taxon>
        <taxon>Hermanssonia</taxon>
    </lineage>
</organism>
<dbReference type="Proteomes" id="UP000186601">
    <property type="component" value="Unassembled WGS sequence"/>
</dbReference>
<dbReference type="OrthoDB" id="5562676at2759"/>
<dbReference type="STRING" id="98765.A0A2R6NHW1"/>
<keyword evidence="3" id="KW-1185">Reference proteome</keyword>
<sequence>MDFEELALKSLDPSLGPKLIHFSQPGANVKPEEHPTASAYLEKVLERGAIIPQASQELDSIYKTYAPPPLSSAEPTAGTKKEKPEDTDSDASSTPDVEDTPATDRHFILTRNAVPALAALSDLRPESSFSADVYRALEQARLRMESRKK</sequence>
<gene>
    <name evidence="2" type="ORF">PHLCEN_2v12186</name>
</gene>
<proteinExistence type="predicted"/>
<reference evidence="2 3" key="1">
    <citation type="submission" date="2018-02" db="EMBL/GenBank/DDBJ databases">
        <title>Genome sequence of the basidiomycete white-rot fungus Phlebia centrifuga.</title>
        <authorList>
            <person name="Granchi Z."/>
            <person name="Peng M."/>
            <person name="de Vries R.P."/>
            <person name="Hilden K."/>
            <person name="Makela M.R."/>
            <person name="Grigoriev I."/>
            <person name="Riley R."/>
        </authorList>
    </citation>
    <scope>NUCLEOTIDE SEQUENCE [LARGE SCALE GENOMIC DNA]</scope>
    <source>
        <strain evidence="2 3">FBCC195</strain>
    </source>
</reference>
<dbReference type="EMBL" id="MLYV02001230">
    <property type="protein sequence ID" value="PSR71976.1"/>
    <property type="molecule type" value="Genomic_DNA"/>
</dbReference>
<comment type="caution">
    <text evidence="2">The sequence shown here is derived from an EMBL/GenBank/DDBJ whole genome shotgun (WGS) entry which is preliminary data.</text>
</comment>
<feature type="region of interest" description="Disordered" evidence="1">
    <location>
        <begin position="61"/>
        <end position="102"/>
    </location>
</feature>
<evidence type="ECO:0000256" key="1">
    <source>
        <dbReference type="SAM" id="MobiDB-lite"/>
    </source>
</evidence>